<sequence>MSDTRAESRTYTARWVFPASNPPLHRGTVTVSGSVIEAVDPHGVRQPDEDLGNVAIIPGLVNAHTHLDLSGARGLTPPTTADRFTDWLLSVITYRRSRSPEQTRADIHAGLAESLRCGTTLIGDIAAEGQTWDVLAAAPTRAVVFRELIGLSPERSQTAHDTAETWLAGHHPTTSTRPGLSPHAPYSVRKGLFADAGRLCRSGKISYAVHLAESAAEVELLTHRRGPFADFLKDLGLWLPDGLTEDFGAVIEACDFGQPKLFVHGNHLAPTTRMTPGSTIVYCPRTHAAFGHPPHPFREFLARGVRVCLGTDSLASNPDLDVLAEARFIHSRYPDFPGDTLLKMVTLFGAEAMDWSNKTGSLEPGKSADLVAVPLPERDAEDAHTLLFAQDAPRADRRSMFCGLWRSWMTVGGNACFANEM</sequence>
<dbReference type="PANTHER" id="PTHR43794">
    <property type="entry name" value="AMINOHYDROLASE SSNA-RELATED"/>
    <property type="match status" value="1"/>
</dbReference>
<name>A0A225E4Q6_9BACT</name>
<dbReference type="SUPFAM" id="SSF51338">
    <property type="entry name" value="Composite domain of metallo-dependent hydrolases"/>
    <property type="match status" value="1"/>
</dbReference>
<accession>A0A225E4Q6</accession>
<dbReference type="InterPro" id="IPR032466">
    <property type="entry name" value="Metal_Hydrolase"/>
</dbReference>
<dbReference type="AlphaFoldDB" id="A0A225E4Q6"/>
<dbReference type="InterPro" id="IPR050287">
    <property type="entry name" value="MTA/SAH_deaminase"/>
</dbReference>
<dbReference type="PANTHER" id="PTHR43794:SF11">
    <property type="entry name" value="AMIDOHYDROLASE-RELATED DOMAIN-CONTAINING PROTEIN"/>
    <property type="match status" value="1"/>
</dbReference>
<dbReference type="OrthoDB" id="9807210at2"/>
<evidence type="ECO:0000313" key="3">
    <source>
        <dbReference type="EMBL" id="OWK43665.1"/>
    </source>
</evidence>
<evidence type="ECO:0000259" key="2">
    <source>
        <dbReference type="Pfam" id="PF01979"/>
    </source>
</evidence>
<feature type="domain" description="Amidohydrolase-related" evidence="2">
    <location>
        <begin position="56"/>
        <end position="375"/>
    </location>
</feature>
<gene>
    <name evidence="3" type="ORF">FRUB_03264</name>
</gene>
<dbReference type="EMBL" id="NIDE01000004">
    <property type="protein sequence ID" value="OWK43665.1"/>
    <property type="molecule type" value="Genomic_DNA"/>
</dbReference>
<comment type="caution">
    <text evidence="3">The sequence shown here is derived from an EMBL/GenBank/DDBJ whole genome shotgun (WGS) entry which is preliminary data.</text>
</comment>
<dbReference type="Gene3D" id="3.20.20.140">
    <property type="entry name" value="Metal-dependent hydrolases"/>
    <property type="match status" value="1"/>
</dbReference>
<dbReference type="InterPro" id="IPR006680">
    <property type="entry name" value="Amidohydro-rel"/>
</dbReference>
<dbReference type="RefSeq" id="WP_088254491.1">
    <property type="nucleotide sequence ID" value="NZ_NIDE01000004.1"/>
</dbReference>
<organism evidence="3 4">
    <name type="scientific">Fimbriiglobus ruber</name>
    <dbReference type="NCBI Taxonomy" id="1908690"/>
    <lineage>
        <taxon>Bacteria</taxon>
        <taxon>Pseudomonadati</taxon>
        <taxon>Planctomycetota</taxon>
        <taxon>Planctomycetia</taxon>
        <taxon>Gemmatales</taxon>
        <taxon>Gemmataceae</taxon>
        <taxon>Fimbriiglobus</taxon>
    </lineage>
</organism>
<dbReference type="SUPFAM" id="SSF51556">
    <property type="entry name" value="Metallo-dependent hydrolases"/>
    <property type="match status" value="1"/>
</dbReference>
<dbReference type="Proteomes" id="UP000214646">
    <property type="component" value="Unassembled WGS sequence"/>
</dbReference>
<protein>
    <submittedName>
        <fullName evidence="3">Chlorohydrolase, Atz/Trz family</fullName>
    </submittedName>
</protein>
<keyword evidence="1 3" id="KW-0378">Hydrolase</keyword>
<keyword evidence="4" id="KW-1185">Reference proteome</keyword>
<evidence type="ECO:0000256" key="1">
    <source>
        <dbReference type="ARBA" id="ARBA00022801"/>
    </source>
</evidence>
<proteinExistence type="predicted"/>
<dbReference type="Pfam" id="PF01979">
    <property type="entry name" value="Amidohydro_1"/>
    <property type="match status" value="1"/>
</dbReference>
<reference evidence="4" key="1">
    <citation type="submission" date="2017-06" db="EMBL/GenBank/DDBJ databases">
        <title>Genome analysis of Fimbriiglobus ruber SP5, the first member of the order Planctomycetales with confirmed chitinolytic capability.</title>
        <authorList>
            <person name="Ravin N.V."/>
            <person name="Rakitin A.L."/>
            <person name="Ivanova A.A."/>
            <person name="Beletsky A.V."/>
            <person name="Kulichevskaya I.S."/>
            <person name="Mardanov A.V."/>
            <person name="Dedysh S.N."/>
        </authorList>
    </citation>
    <scope>NUCLEOTIDE SEQUENCE [LARGE SCALE GENOMIC DNA]</scope>
    <source>
        <strain evidence="4">SP5</strain>
    </source>
</reference>
<dbReference type="Gene3D" id="2.30.40.10">
    <property type="entry name" value="Urease, subunit C, domain 1"/>
    <property type="match status" value="1"/>
</dbReference>
<evidence type="ECO:0000313" key="4">
    <source>
        <dbReference type="Proteomes" id="UP000214646"/>
    </source>
</evidence>
<dbReference type="InterPro" id="IPR011059">
    <property type="entry name" value="Metal-dep_hydrolase_composite"/>
</dbReference>
<dbReference type="GO" id="GO:0016810">
    <property type="term" value="F:hydrolase activity, acting on carbon-nitrogen (but not peptide) bonds"/>
    <property type="evidence" value="ECO:0007669"/>
    <property type="project" value="InterPro"/>
</dbReference>